<dbReference type="EMBL" id="ACGT01000031">
    <property type="protein sequence ID" value="EEJ73637.1"/>
    <property type="molecule type" value="Genomic_DNA"/>
</dbReference>
<dbReference type="AlphaFoldDB" id="C2EIN9"/>
<organism evidence="2 3">
    <name type="scientific">Ligilactobacillus salivarius DSM 20555 = ATCC 11741</name>
    <dbReference type="NCBI Taxonomy" id="1423799"/>
    <lineage>
        <taxon>Bacteria</taxon>
        <taxon>Bacillati</taxon>
        <taxon>Bacillota</taxon>
        <taxon>Bacilli</taxon>
        <taxon>Lactobacillales</taxon>
        <taxon>Lactobacillaceae</taxon>
        <taxon>Ligilactobacillus</taxon>
    </lineage>
</organism>
<name>C2EIN9_9LACO</name>
<gene>
    <name evidence="2" type="ORF">HMPREF0545_1511</name>
</gene>
<evidence type="ECO:0000313" key="2">
    <source>
        <dbReference type="EMBL" id="EEJ73637.1"/>
    </source>
</evidence>
<feature type="coiled-coil region" evidence="1">
    <location>
        <begin position="13"/>
        <end position="40"/>
    </location>
</feature>
<dbReference type="Proteomes" id="UP000003531">
    <property type="component" value="Unassembled WGS sequence"/>
</dbReference>
<comment type="caution">
    <text evidence="2">The sequence shown here is derived from an EMBL/GenBank/DDBJ whole genome shotgun (WGS) entry which is preliminary data.</text>
</comment>
<accession>C2EIN9</accession>
<keyword evidence="1" id="KW-0175">Coiled coil</keyword>
<sequence length="98" mass="11239">MKIVVNSIKTKKILTAEEKVAALKAKLAVEEKKLQKIRRQEKENFIKKVGQKIVDEFNITDEEELETFIELAQSLNVEKTIIPFDKDNEAESANYGES</sequence>
<dbReference type="HOGENOM" id="CLU_2330245_0_0_9"/>
<reference evidence="2 3" key="1">
    <citation type="submission" date="2009-01" db="EMBL/GenBank/DDBJ databases">
        <authorList>
            <person name="Qin X."/>
            <person name="Bachman B."/>
            <person name="Battles P."/>
            <person name="Bell A."/>
            <person name="Bess C."/>
            <person name="Bickham C."/>
            <person name="Chaboub L."/>
            <person name="Chen D."/>
            <person name="Coyle M."/>
            <person name="Deiros D.R."/>
            <person name="Dinh H."/>
            <person name="Forbes L."/>
            <person name="Fowler G."/>
            <person name="Francisco L."/>
            <person name="Fu Q."/>
            <person name="Gubbala S."/>
            <person name="Hale W."/>
            <person name="Han Y."/>
            <person name="Hemphill L."/>
            <person name="Highlander S.K."/>
            <person name="Hirani K."/>
            <person name="Hogues M."/>
            <person name="Jackson L."/>
            <person name="Jakkamsetti A."/>
            <person name="Javaid M."/>
            <person name="Jiang H."/>
            <person name="Korchina V."/>
            <person name="Kovar C."/>
            <person name="Lara F."/>
            <person name="Lee S."/>
            <person name="Mata R."/>
            <person name="Mathew T."/>
            <person name="Moen C."/>
            <person name="Morales K."/>
            <person name="Munidasa M."/>
            <person name="Nazareth L."/>
            <person name="Ngo R."/>
            <person name="Nguyen L."/>
            <person name="Okwuonu G."/>
            <person name="Ongeri F."/>
            <person name="Patil S."/>
            <person name="Petrosino J."/>
            <person name="Pham C."/>
            <person name="Pham P."/>
            <person name="Pu L.-L."/>
            <person name="Puazo M."/>
            <person name="Raj R."/>
            <person name="Reid J."/>
            <person name="Rouhana J."/>
            <person name="Saada N."/>
            <person name="Shang Y."/>
            <person name="Simmons D."/>
            <person name="Thornton R."/>
            <person name="Warren J."/>
            <person name="Weissenberger G."/>
            <person name="Zhang J."/>
            <person name="Zhang L."/>
            <person name="Zhou C."/>
            <person name="Zhu D."/>
            <person name="Muzny D."/>
            <person name="Worley K."/>
            <person name="Gibbs R."/>
        </authorList>
    </citation>
    <scope>NUCLEOTIDE SEQUENCE [LARGE SCALE GENOMIC DNA]</scope>
    <source>
        <strain evidence="2 3">ATCC 11741</strain>
    </source>
</reference>
<proteinExistence type="predicted"/>
<evidence type="ECO:0000313" key="3">
    <source>
        <dbReference type="Proteomes" id="UP000003531"/>
    </source>
</evidence>
<evidence type="ECO:0000256" key="1">
    <source>
        <dbReference type="SAM" id="Coils"/>
    </source>
</evidence>
<protein>
    <submittedName>
        <fullName evidence="2">Uncharacterized protein</fullName>
    </submittedName>
</protein>